<sequence>MPGIQEEQYQYLKELSSKITDDLYEELLKVHYETIEETGVNGSKEKEPEEEIIWITANPEINWEEMTVMWDEDFEEFLRQHTCQRCGVSAQVKNLENWENNGMKCEYCIMYIEAERISDIYEEENMKYERCNICNRKVMCYNKICKECDYYFIGKCEYCYKDQVKVIKIWELNSTCNIMKERCINNNHHAHDLCRECEYRHQKEQLKQKFYNNEERR</sequence>
<organism evidence="1 3">
    <name type="scientific">Rhizophagus clarus</name>
    <dbReference type="NCBI Taxonomy" id="94130"/>
    <lineage>
        <taxon>Eukaryota</taxon>
        <taxon>Fungi</taxon>
        <taxon>Fungi incertae sedis</taxon>
        <taxon>Mucoromycota</taxon>
        <taxon>Glomeromycotina</taxon>
        <taxon>Glomeromycetes</taxon>
        <taxon>Glomerales</taxon>
        <taxon>Glomeraceae</taxon>
        <taxon>Rhizophagus</taxon>
    </lineage>
</organism>
<reference evidence="1 3" key="1">
    <citation type="submission" date="2017-11" db="EMBL/GenBank/DDBJ databases">
        <title>The genome of Rhizophagus clarus HR1 reveals common genetic basis of auxotrophy among arbuscular mycorrhizal fungi.</title>
        <authorList>
            <person name="Kobayashi Y."/>
        </authorList>
    </citation>
    <scope>NUCLEOTIDE SEQUENCE [LARGE SCALE GENOMIC DNA]</scope>
    <source>
        <strain evidence="1 3">HR1</strain>
    </source>
</reference>
<keyword evidence="3" id="KW-1185">Reference proteome</keyword>
<name>A0A2Z6S3V5_9GLOM</name>
<evidence type="ECO:0000313" key="2">
    <source>
        <dbReference type="EMBL" id="GES85170.1"/>
    </source>
</evidence>
<dbReference type="EMBL" id="BLAL01000089">
    <property type="protein sequence ID" value="GES85170.1"/>
    <property type="molecule type" value="Genomic_DNA"/>
</dbReference>
<comment type="caution">
    <text evidence="1">The sequence shown here is derived from an EMBL/GenBank/DDBJ whole genome shotgun (WGS) entry which is preliminary data.</text>
</comment>
<dbReference type="EMBL" id="BEXD01002657">
    <property type="protein sequence ID" value="GBB98986.1"/>
    <property type="molecule type" value="Genomic_DNA"/>
</dbReference>
<reference evidence="2" key="2">
    <citation type="submission" date="2019-10" db="EMBL/GenBank/DDBJ databases">
        <title>Conservation and host-specific expression of non-tandemly repeated heterogenous ribosome RNA gene in arbuscular mycorrhizal fungi.</title>
        <authorList>
            <person name="Maeda T."/>
            <person name="Kobayashi Y."/>
            <person name="Nakagawa T."/>
            <person name="Ezawa T."/>
            <person name="Yamaguchi K."/>
            <person name="Bino T."/>
            <person name="Nishimoto Y."/>
            <person name="Shigenobu S."/>
            <person name="Kawaguchi M."/>
        </authorList>
    </citation>
    <scope>NUCLEOTIDE SEQUENCE</scope>
    <source>
        <strain evidence="2">HR1</strain>
    </source>
</reference>
<evidence type="ECO:0000313" key="1">
    <source>
        <dbReference type="EMBL" id="GBB98986.1"/>
    </source>
</evidence>
<evidence type="ECO:0000313" key="3">
    <source>
        <dbReference type="Proteomes" id="UP000247702"/>
    </source>
</evidence>
<accession>A0A2Z6S3V5</accession>
<dbReference type="Proteomes" id="UP000615446">
    <property type="component" value="Unassembled WGS sequence"/>
</dbReference>
<protein>
    <submittedName>
        <fullName evidence="1">Uncharacterized protein</fullName>
    </submittedName>
</protein>
<dbReference type="OrthoDB" id="2334998at2759"/>
<gene>
    <name evidence="2" type="ORF">RCL2_001225700</name>
    <name evidence="1" type="ORF">RclHR1_03390002</name>
</gene>
<dbReference type="Proteomes" id="UP000247702">
    <property type="component" value="Unassembled WGS sequence"/>
</dbReference>
<proteinExistence type="predicted"/>
<dbReference type="AlphaFoldDB" id="A0A2Z6S3V5"/>